<dbReference type="InterPro" id="IPR003602">
    <property type="entry name" value="Topo_IA_DNA-bd_dom"/>
</dbReference>
<dbReference type="InterPro" id="IPR013497">
    <property type="entry name" value="Topo_IA_cen"/>
</dbReference>
<dbReference type="Gene3D" id="3.30.65.10">
    <property type="entry name" value="Bacterial Topoisomerase I, domain 1"/>
    <property type="match status" value="2"/>
</dbReference>
<evidence type="ECO:0000256" key="3">
    <source>
        <dbReference type="ARBA" id="ARBA00022723"/>
    </source>
</evidence>
<dbReference type="EC" id="5.6.2.1" evidence="10"/>
<feature type="site" description="Interaction with DNA" evidence="10">
    <location>
        <position position="144"/>
    </location>
</feature>
<feature type="domain" description="Topo IA-type catalytic" evidence="12">
    <location>
        <begin position="130"/>
        <end position="562"/>
    </location>
</feature>
<dbReference type="GO" id="GO:0005694">
    <property type="term" value="C:chromosome"/>
    <property type="evidence" value="ECO:0007669"/>
    <property type="project" value="InterPro"/>
</dbReference>
<dbReference type="Gene3D" id="2.70.20.10">
    <property type="entry name" value="Topoisomerase I, domain 3"/>
    <property type="match status" value="1"/>
</dbReference>
<keyword evidence="6" id="KW-0460">Magnesium</keyword>
<dbReference type="HAMAP" id="MF_00952">
    <property type="entry name" value="Topoisom_1_prok"/>
    <property type="match status" value="1"/>
</dbReference>
<keyword evidence="7 10" id="KW-0799">Topoisomerase</keyword>
<name>A0A388THG3_9BACT</name>
<proteinExistence type="inferred from homology"/>
<organism evidence="13 14">
    <name type="scientific">Candidatus Termititenax persephonae</name>
    <dbReference type="NCBI Taxonomy" id="2218525"/>
    <lineage>
        <taxon>Bacteria</taxon>
        <taxon>Bacillati</taxon>
        <taxon>Candidatus Margulisiibacteriota</taxon>
        <taxon>Candidatus Termititenacia</taxon>
        <taxon>Candidatus Termititenacales</taxon>
        <taxon>Candidatus Termititenacaceae</taxon>
        <taxon>Candidatus Termititenax</taxon>
    </lineage>
</organism>
<dbReference type="InterPro" id="IPR013826">
    <property type="entry name" value="Topo_IA_cen_sub3"/>
</dbReference>
<feature type="site" description="Interaction with DNA" evidence="10">
    <location>
        <position position="494"/>
    </location>
</feature>
<feature type="active site" description="O-(5'-phospho-DNA)-tyrosine intermediate" evidence="10">
    <location>
        <position position="300"/>
    </location>
</feature>
<comment type="catalytic activity">
    <reaction evidence="1 10">
        <text>ATP-independent breakage of single-stranded DNA, followed by passage and rejoining.</text>
        <dbReference type="EC" id="5.6.2.1"/>
    </reaction>
</comment>
<evidence type="ECO:0000256" key="7">
    <source>
        <dbReference type="ARBA" id="ARBA00023029"/>
    </source>
</evidence>
<dbReference type="PROSITE" id="PS50880">
    <property type="entry name" value="TOPRIM"/>
    <property type="match status" value="1"/>
</dbReference>
<dbReference type="NCBIfam" id="TIGR01051">
    <property type="entry name" value="topA_bact"/>
    <property type="match status" value="1"/>
</dbReference>
<evidence type="ECO:0000256" key="6">
    <source>
        <dbReference type="ARBA" id="ARBA00022842"/>
    </source>
</evidence>
<dbReference type="SMART" id="SM00493">
    <property type="entry name" value="TOPRIM"/>
    <property type="match status" value="1"/>
</dbReference>
<evidence type="ECO:0000256" key="2">
    <source>
        <dbReference type="ARBA" id="ARBA00009446"/>
    </source>
</evidence>
<evidence type="ECO:0000259" key="11">
    <source>
        <dbReference type="PROSITE" id="PS50880"/>
    </source>
</evidence>
<dbReference type="Pfam" id="PF01396">
    <property type="entry name" value="Zn_ribbon_Top1"/>
    <property type="match status" value="3"/>
</dbReference>
<dbReference type="GO" id="GO:0003917">
    <property type="term" value="F:DNA topoisomerase type I (single strand cut, ATP-independent) activity"/>
    <property type="evidence" value="ECO:0007669"/>
    <property type="project" value="UniProtKB-UniRule"/>
</dbReference>
<feature type="site" description="Interaction with DNA" evidence="10">
    <location>
        <position position="140"/>
    </location>
</feature>
<evidence type="ECO:0000256" key="5">
    <source>
        <dbReference type="ARBA" id="ARBA00022833"/>
    </source>
</evidence>
<evidence type="ECO:0000256" key="4">
    <source>
        <dbReference type="ARBA" id="ARBA00022771"/>
    </source>
</evidence>
<dbReference type="Pfam" id="PF01751">
    <property type="entry name" value="Toprim"/>
    <property type="match status" value="1"/>
</dbReference>
<dbReference type="EMBL" id="BGZO01000034">
    <property type="protein sequence ID" value="GBR76591.1"/>
    <property type="molecule type" value="Genomic_DNA"/>
</dbReference>
<dbReference type="InterPro" id="IPR013498">
    <property type="entry name" value="Topo_IA_Znf"/>
</dbReference>
<dbReference type="Gene3D" id="1.10.460.10">
    <property type="entry name" value="Topoisomerase I, domain 2"/>
    <property type="match status" value="1"/>
</dbReference>
<keyword evidence="5" id="KW-0862">Zinc</keyword>
<evidence type="ECO:0000256" key="9">
    <source>
        <dbReference type="ARBA" id="ARBA00023235"/>
    </source>
</evidence>
<dbReference type="InterPro" id="IPR023406">
    <property type="entry name" value="Topo_IA_AS"/>
</dbReference>
<dbReference type="SUPFAM" id="SSF57783">
    <property type="entry name" value="Zinc beta-ribbon"/>
    <property type="match status" value="2"/>
</dbReference>
<comment type="function">
    <text evidence="10">Releases the supercoiling and torsional tension of DNA, which is introduced during the DNA replication and transcription, by transiently cleaving and rejoining one strand of the DNA duplex. Introduces a single-strand break via transesterification at a target site in duplex DNA. The scissile phosphodiester is attacked by the catalytic tyrosine of the enzyme, resulting in the formation of a DNA-(5'-phosphotyrosyl)-enzyme intermediate and the expulsion of a 3'-OH DNA strand. The free DNA strand then undergoes passage around the unbroken strand, thus removing DNA supercoils. Finally, in the religation step, the DNA 3'-OH attacks the covalent intermediate to expel the active-site tyrosine and restore the DNA phosphodiester backbone.</text>
</comment>
<dbReference type="SMART" id="SM00436">
    <property type="entry name" value="TOP1Bc"/>
    <property type="match status" value="1"/>
</dbReference>
<feature type="site" description="Interaction with DNA" evidence="10">
    <location>
        <position position="34"/>
    </location>
</feature>
<dbReference type="Pfam" id="PF01131">
    <property type="entry name" value="Topoisom_bac"/>
    <property type="match status" value="1"/>
</dbReference>
<evidence type="ECO:0000256" key="1">
    <source>
        <dbReference type="ARBA" id="ARBA00000213"/>
    </source>
</evidence>
<dbReference type="InterPro" id="IPR013825">
    <property type="entry name" value="Topo_IA_cen_sub2"/>
</dbReference>
<dbReference type="InterPro" id="IPR003601">
    <property type="entry name" value="Topo_IA_2"/>
</dbReference>
<dbReference type="SUPFAM" id="SSF56712">
    <property type="entry name" value="Prokaryotic type I DNA topoisomerase"/>
    <property type="match status" value="1"/>
</dbReference>
<sequence length="712" mass="80056">MAFKYLVIVESPAKSKTLEKYLGKDYKVLASMGHLRDLPKSRLAIDVENNFEPSYCIIKGKSKLVKELRQYAAKAQKVYLAPDPDREGEAIAWHLVQALALPPEKFERIEFNEITKTAVLNSFAQARQIDFHRVNAQQARRLLDRLVGYKISPLLWKRVRRGLSAGRVQSAALHLLCEREGLIKQFSAQEYWNVDAQYQKDILFQARVFNRLAKVENFTIPDAAAATAIRQTIQENTAKVLSVNRRERRKNPYAPFITSTLQQDASKKLGFNTRRTMVIAQQLYEGVDIGGEGQVGLITYMRTDSTRIAEQALTEARDFVAANFGRDFLPSAPNIYKQNKSAQDAHESIRPTAVARAPETLAAFLNTEQLKLYTLIWRRFVSSQMLPAVYDQTTIEIQSGDVLLKTTGSIIKEPGFLKVYEEATEDNAGQEEETARLPVVQAGEVLQLVKVDAQQCFTQPPARYTEAALVKALEELGIGRPSTYAPIISTLQFRNYVEKQGRSLAPTELGTVVDKQMQKHFPQIVDAGFTAGMELELDGVEEGKQDWQKMLDNFYKPFAVILTAAEEKMEDMRVKDRPTDEVCDKCGKPMVIKSGRFGDFIACTGFPECRNTKAILKTLEDIVCPQCGAPLAERKSKRGRLFYGCSAYPECNFASWDKPLKENCPRCGAFLVERKDKASGEKVKLCIMCDIKAAESEKPAAREEENAQAANP</sequence>
<evidence type="ECO:0000313" key="14">
    <source>
        <dbReference type="Proteomes" id="UP000275925"/>
    </source>
</evidence>
<feature type="domain" description="Toprim" evidence="11">
    <location>
        <begin position="4"/>
        <end position="114"/>
    </location>
</feature>
<dbReference type="InterPro" id="IPR028612">
    <property type="entry name" value="Topoisom_1_IA"/>
</dbReference>
<dbReference type="GO" id="GO:0003677">
    <property type="term" value="F:DNA binding"/>
    <property type="evidence" value="ECO:0007669"/>
    <property type="project" value="UniProtKB-KW"/>
</dbReference>
<feature type="site" description="Interaction with DNA" evidence="10">
    <location>
        <position position="302"/>
    </location>
</feature>
<dbReference type="InterPro" id="IPR000380">
    <property type="entry name" value="Topo_IA"/>
</dbReference>
<comment type="subunit">
    <text evidence="10">Monomer.</text>
</comment>
<feature type="site" description="Interaction with DNA" evidence="10">
    <location>
        <position position="156"/>
    </location>
</feature>
<dbReference type="PANTHER" id="PTHR42785">
    <property type="entry name" value="DNA TOPOISOMERASE, TYPE IA, CORE"/>
    <property type="match status" value="1"/>
</dbReference>
<keyword evidence="3" id="KW-0479">Metal-binding</keyword>
<dbReference type="GO" id="GO:0008270">
    <property type="term" value="F:zinc ion binding"/>
    <property type="evidence" value="ECO:0007669"/>
    <property type="project" value="UniProtKB-KW"/>
</dbReference>
<dbReference type="InterPro" id="IPR034149">
    <property type="entry name" value="TOPRIM_TopoI"/>
</dbReference>
<gene>
    <name evidence="10 13" type="primary">topA</name>
    <name evidence="13" type="ORF">NO2_1118</name>
</gene>
<dbReference type="InterPro" id="IPR023405">
    <property type="entry name" value="Topo_IA_core_domain"/>
</dbReference>
<keyword evidence="14" id="KW-1185">Reference proteome</keyword>
<dbReference type="InterPro" id="IPR005733">
    <property type="entry name" value="TopoI_bac-type"/>
</dbReference>
<dbReference type="InterPro" id="IPR013824">
    <property type="entry name" value="Topo_IA_cen_sub1"/>
</dbReference>
<evidence type="ECO:0000259" key="12">
    <source>
        <dbReference type="PROSITE" id="PS52039"/>
    </source>
</evidence>
<keyword evidence="4" id="KW-0863">Zinc-finger</keyword>
<feature type="region of interest" description="Interaction with DNA" evidence="10">
    <location>
        <begin position="164"/>
        <end position="169"/>
    </location>
</feature>
<dbReference type="PROSITE" id="PS00396">
    <property type="entry name" value="TOPO_IA_1"/>
    <property type="match status" value="1"/>
</dbReference>
<dbReference type="AlphaFoldDB" id="A0A388THG3"/>
<dbReference type="GO" id="GO:0006265">
    <property type="term" value="P:DNA topological change"/>
    <property type="evidence" value="ECO:0007669"/>
    <property type="project" value="UniProtKB-UniRule"/>
</dbReference>
<feature type="site" description="Interaction with DNA" evidence="10">
    <location>
        <position position="149"/>
    </location>
</feature>
<dbReference type="CDD" id="cd03363">
    <property type="entry name" value="TOPRIM_TopoIA_TopoI"/>
    <property type="match status" value="1"/>
</dbReference>
<accession>A0A388THG3</accession>
<keyword evidence="8 10" id="KW-0238">DNA-binding</keyword>
<dbReference type="Gene3D" id="1.10.290.10">
    <property type="entry name" value="Topoisomerase I, domain 4"/>
    <property type="match status" value="1"/>
</dbReference>
<dbReference type="PRINTS" id="PR00417">
    <property type="entry name" value="PRTPISMRASEI"/>
</dbReference>
<protein>
    <recommendedName>
        <fullName evidence="10">DNA topoisomerase 1</fullName>
        <ecNumber evidence="10">5.6.2.1</ecNumber>
    </recommendedName>
    <alternativeName>
        <fullName evidence="10">DNA topoisomerase I</fullName>
    </alternativeName>
</protein>
<evidence type="ECO:0000256" key="8">
    <source>
        <dbReference type="ARBA" id="ARBA00023125"/>
    </source>
</evidence>
<comment type="similarity">
    <text evidence="2 10">Belongs to the type IA topoisomerase family.</text>
</comment>
<evidence type="ECO:0000313" key="13">
    <source>
        <dbReference type="EMBL" id="GBR76591.1"/>
    </source>
</evidence>
<dbReference type="CDD" id="cd00186">
    <property type="entry name" value="TOP1Ac"/>
    <property type="match status" value="1"/>
</dbReference>
<evidence type="ECO:0000256" key="10">
    <source>
        <dbReference type="HAMAP-Rule" id="MF_00952"/>
    </source>
</evidence>
<dbReference type="Gene3D" id="3.40.50.140">
    <property type="match status" value="1"/>
</dbReference>
<dbReference type="InterPro" id="IPR006171">
    <property type="entry name" value="TOPRIM_dom"/>
</dbReference>
<keyword evidence="9 10" id="KW-0413">Isomerase</keyword>
<feature type="site" description="Interaction with DNA" evidence="10">
    <location>
        <position position="141"/>
    </location>
</feature>
<reference evidence="13 14" key="1">
    <citation type="journal article" date="2019" name="ISME J.">
        <title>Genome analyses of uncultured TG2/ZB3 bacteria in 'Margulisbacteria' specifically attached to ectosymbiotic spirochetes of protists in the termite gut.</title>
        <authorList>
            <person name="Utami Y.D."/>
            <person name="Kuwahara H."/>
            <person name="Igai K."/>
            <person name="Murakami T."/>
            <person name="Sugaya K."/>
            <person name="Morikawa T."/>
            <person name="Nagura Y."/>
            <person name="Yuki M."/>
            <person name="Deevong P."/>
            <person name="Inoue T."/>
            <person name="Kihara K."/>
            <person name="Lo N."/>
            <person name="Yamada A."/>
            <person name="Ohkuma M."/>
            <person name="Hongoh Y."/>
        </authorList>
    </citation>
    <scope>NUCLEOTIDE SEQUENCE [LARGE SCALE GENOMIC DNA]</scope>
    <source>
        <strain evidence="13">NkOx7-02</strain>
    </source>
</reference>
<dbReference type="PANTHER" id="PTHR42785:SF1">
    <property type="entry name" value="DNA TOPOISOMERASE"/>
    <property type="match status" value="1"/>
</dbReference>
<dbReference type="SMART" id="SM00437">
    <property type="entry name" value="TOP1Ac"/>
    <property type="match status" value="1"/>
</dbReference>
<dbReference type="PROSITE" id="PS52039">
    <property type="entry name" value="TOPO_IA_2"/>
    <property type="match status" value="1"/>
</dbReference>
<dbReference type="Proteomes" id="UP000275925">
    <property type="component" value="Unassembled WGS sequence"/>
</dbReference>
<comment type="caution">
    <text evidence="13">The sequence shown here is derived from an EMBL/GenBank/DDBJ whole genome shotgun (WGS) entry which is preliminary data.</text>
</comment>